<dbReference type="InterPro" id="IPR000008">
    <property type="entry name" value="C2_dom"/>
</dbReference>
<dbReference type="Pfam" id="PF00168">
    <property type="entry name" value="C2"/>
    <property type="match status" value="1"/>
</dbReference>
<dbReference type="InterPro" id="IPR044750">
    <property type="entry name" value="C2_SRC2/BAP"/>
</dbReference>
<accession>A0ABR0VNY7</accession>
<feature type="domain" description="C2" evidence="2">
    <location>
        <begin position="1"/>
        <end position="119"/>
    </location>
</feature>
<reference evidence="3 4" key="1">
    <citation type="journal article" date="2021" name="Comput. Struct. Biotechnol. J.">
        <title>De novo genome assembly of the potent medicinal plant Rehmannia glutinosa using nanopore technology.</title>
        <authorList>
            <person name="Ma L."/>
            <person name="Dong C."/>
            <person name="Song C."/>
            <person name="Wang X."/>
            <person name="Zheng X."/>
            <person name="Niu Y."/>
            <person name="Chen S."/>
            <person name="Feng W."/>
        </authorList>
    </citation>
    <scope>NUCLEOTIDE SEQUENCE [LARGE SCALE GENOMIC DNA]</scope>
    <source>
        <strain evidence="3">DH-2019</strain>
    </source>
</reference>
<sequence length="357" mass="40372">MASGTAPRPPPKLYDLDVTIVSAKHLKNVNWRNGDLKPYVILWVDPDRRQATKPDDSGSTRPVWNERFVLPLTLPPRDSILTLEIFHSKPSETPKPLVGTLRFEIRDLMVDSDESSIRLRTFQLQRPSGRPHGKIRLKLSLIERPVDNYHTAPPSGYYYSSAPPPPMPYRGYSPSPYSSTPPPSFSPPPPPPPQPYYSYSDQPSGYYSSYYSPPPPPRPFFERQSTLGGPGPSAPVDYTPYDYHKRGGSKSGMGMGTGLAVGAVAGALGDWHWRKVLSMRKRRLPREWRMIWLQLRGMIVMATIEVIIDPQFSLGQNEPTHLSLPETHCALDEIWGLIQHPTCYINQVKCTVRQRFD</sequence>
<dbReference type="InterPro" id="IPR035892">
    <property type="entry name" value="C2_domain_sf"/>
</dbReference>
<organism evidence="3 4">
    <name type="scientific">Rehmannia glutinosa</name>
    <name type="common">Chinese foxglove</name>
    <dbReference type="NCBI Taxonomy" id="99300"/>
    <lineage>
        <taxon>Eukaryota</taxon>
        <taxon>Viridiplantae</taxon>
        <taxon>Streptophyta</taxon>
        <taxon>Embryophyta</taxon>
        <taxon>Tracheophyta</taxon>
        <taxon>Spermatophyta</taxon>
        <taxon>Magnoliopsida</taxon>
        <taxon>eudicotyledons</taxon>
        <taxon>Gunneridae</taxon>
        <taxon>Pentapetalae</taxon>
        <taxon>asterids</taxon>
        <taxon>lamiids</taxon>
        <taxon>Lamiales</taxon>
        <taxon>Orobanchaceae</taxon>
        <taxon>Rehmannieae</taxon>
        <taxon>Rehmannia</taxon>
    </lineage>
</organism>
<dbReference type="Proteomes" id="UP001318860">
    <property type="component" value="Unassembled WGS sequence"/>
</dbReference>
<evidence type="ECO:0000313" key="4">
    <source>
        <dbReference type="Proteomes" id="UP001318860"/>
    </source>
</evidence>
<dbReference type="EMBL" id="JABTTQ020001063">
    <property type="protein sequence ID" value="KAK6135911.1"/>
    <property type="molecule type" value="Genomic_DNA"/>
</dbReference>
<feature type="region of interest" description="Disordered" evidence="1">
    <location>
        <begin position="171"/>
        <end position="198"/>
    </location>
</feature>
<keyword evidence="4" id="KW-1185">Reference proteome</keyword>
<protein>
    <recommendedName>
        <fullName evidence="2">C2 domain-containing protein</fullName>
    </recommendedName>
</protein>
<gene>
    <name evidence="3" type="ORF">DH2020_030398</name>
</gene>
<evidence type="ECO:0000256" key="1">
    <source>
        <dbReference type="SAM" id="MobiDB-lite"/>
    </source>
</evidence>
<dbReference type="CDD" id="cd04051">
    <property type="entry name" value="C2_SRC2_like"/>
    <property type="match status" value="1"/>
</dbReference>
<evidence type="ECO:0000259" key="2">
    <source>
        <dbReference type="PROSITE" id="PS50004"/>
    </source>
</evidence>
<proteinExistence type="predicted"/>
<dbReference type="Gene3D" id="2.60.40.150">
    <property type="entry name" value="C2 domain"/>
    <property type="match status" value="1"/>
</dbReference>
<dbReference type="PANTHER" id="PTHR32246">
    <property type="entry name" value="INGRESSION PROTEIN FIC1"/>
    <property type="match status" value="1"/>
</dbReference>
<feature type="region of interest" description="Disordered" evidence="1">
    <location>
        <begin position="218"/>
        <end position="239"/>
    </location>
</feature>
<dbReference type="SMART" id="SM00239">
    <property type="entry name" value="C2"/>
    <property type="match status" value="1"/>
</dbReference>
<dbReference type="PANTHER" id="PTHR32246:SF68">
    <property type="entry name" value="OS01G0853800 PROTEIN"/>
    <property type="match status" value="1"/>
</dbReference>
<evidence type="ECO:0000313" key="3">
    <source>
        <dbReference type="EMBL" id="KAK6135911.1"/>
    </source>
</evidence>
<dbReference type="PROSITE" id="PS50004">
    <property type="entry name" value="C2"/>
    <property type="match status" value="1"/>
</dbReference>
<comment type="caution">
    <text evidence="3">The sequence shown here is derived from an EMBL/GenBank/DDBJ whole genome shotgun (WGS) entry which is preliminary data.</text>
</comment>
<feature type="compositionally biased region" description="Pro residues" evidence="1">
    <location>
        <begin position="179"/>
        <end position="195"/>
    </location>
</feature>
<name>A0ABR0VNY7_REHGL</name>
<dbReference type="SUPFAM" id="SSF49562">
    <property type="entry name" value="C2 domain (Calcium/lipid-binding domain, CaLB)"/>
    <property type="match status" value="1"/>
</dbReference>